<organism evidence="2 3">
    <name type="scientific">Rhodoglobus vestalii</name>
    <dbReference type="NCBI Taxonomy" id="193384"/>
    <lineage>
        <taxon>Bacteria</taxon>
        <taxon>Bacillati</taxon>
        <taxon>Actinomycetota</taxon>
        <taxon>Actinomycetes</taxon>
        <taxon>Micrococcales</taxon>
        <taxon>Microbacteriaceae</taxon>
        <taxon>Rhodoglobus</taxon>
    </lineage>
</organism>
<name>A0A8H2K7B6_9MICO</name>
<keyword evidence="1" id="KW-0812">Transmembrane</keyword>
<feature type="transmembrane region" description="Helical" evidence="1">
    <location>
        <begin position="91"/>
        <end position="113"/>
    </location>
</feature>
<keyword evidence="3" id="KW-1185">Reference proteome</keyword>
<evidence type="ECO:0000313" key="3">
    <source>
        <dbReference type="Proteomes" id="UP000316560"/>
    </source>
</evidence>
<dbReference type="Proteomes" id="UP000316560">
    <property type="component" value="Unassembled WGS sequence"/>
</dbReference>
<gene>
    <name evidence="2" type="ORF">FB472_1794</name>
</gene>
<reference evidence="2 3" key="1">
    <citation type="submission" date="2019-06" db="EMBL/GenBank/DDBJ databases">
        <title>Sequencing the genomes of 1000 actinobacteria strains.</title>
        <authorList>
            <person name="Klenk H.-P."/>
        </authorList>
    </citation>
    <scope>NUCLEOTIDE SEQUENCE [LARGE SCALE GENOMIC DNA]</scope>
    <source>
        <strain evidence="2 3">DSM 21947</strain>
    </source>
</reference>
<keyword evidence="1" id="KW-1133">Transmembrane helix</keyword>
<feature type="transmembrane region" description="Helical" evidence="1">
    <location>
        <begin position="14"/>
        <end position="34"/>
    </location>
</feature>
<feature type="transmembrane region" description="Helical" evidence="1">
    <location>
        <begin position="206"/>
        <end position="225"/>
    </location>
</feature>
<comment type="caution">
    <text evidence="2">The sequence shown here is derived from an EMBL/GenBank/DDBJ whole genome shotgun (WGS) entry which is preliminary data.</text>
</comment>
<feature type="transmembrane region" description="Helical" evidence="1">
    <location>
        <begin position="125"/>
        <end position="148"/>
    </location>
</feature>
<dbReference type="RefSeq" id="WP_141990561.1">
    <property type="nucleotide sequence ID" value="NZ_VFRA01000001.1"/>
</dbReference>
<evidence type="ECO:0000313" key="2">
    <source>
        <dbReference type="EMBL" id="TQO20178.1"/>
    </source>
</evidence>
<dbReference type="OrthoDB" id="4303577at2"/>
<dbReference type="EMBL" id="VFRA01000001">
    <property type="protein sequence ID" value="TQO20178.1"/>
    <property type="molecule type" value="Genomic_DNA"/>
</dbReference>
<keyword evidence="1" id="KW-0472">Membrane</keyword>
<accession>A0A8H2K7B6</accession>
<feature type="transmembrane region" description="Helical" evidence="1">
    <location>
        <begin position="169"/>
        <end position="194"/>
    </location>
</feature>
<evidence type="ECO:0000256" key="1">
    <source>
        <dbReference type="SAM" id="Phobius"/>
    </source>
</evidence>
<evidence type="ECO:0008006" key="4">
    <source>
        <dbReference type="Google" id="ProtNLM"/>
    </source>
</evidence>
<proteinExistence type="predicted"/>
<sequence>MNTESSDRARVRDVIAALTLWVPLAVTVITWLFWREMLPSDLPRQWGSNGVSSTWPTGLAIVLVSLVCVGSAIISTFALRESAAYIRRKTFLWSGFAAGLACGVWLVTAGSTITSGTTAVPQVGAWPLLFMVLLAYGLIPFLIAHQWVEPEPTEPPVEVLFTPTETGAWISTVTVPIFAVVGVAMLSGGVALLVLASREQSTGGDLWGAAILLVLVVPMVAFARVRISVDWRGLKVVTWILGISLKTIPLVSVKSVHTEALKPEQWGGWGYRVMPGRSAIILRTGPGIVVDTTNGKQFALSLKTPETPAALLSTLSAPAR</sequence>
<feature type="transmembrane region" description="Helical" evidence="1">
    <location>
        <begin position="54"/>
        <end position="79"/>
    </location>
</feature>
<dbReference type="AlphaFoldDB" id="A0A8H2K7B6"/>
<protein>
    <recommendedName>
        <fullName evidence="4">DUF1648 domain-containing protein</fullName>
    </recommendedName>
</protein>